<organism evidence="3 4">
    <name type="scientific">Actinoplanes sichuanensis</name>
    <dbReference type="NCBI Taxonomy" id="512349"/>
    <lineage>
        <taxon>Bacteria</taxon>
        <taxon>Bacillati</taxon>
        <taxon>Actinomycetota</taxon>
        <taxon>Actinomycetes</taxon>
        <taxon>Micromonosporales</taxon>
        <taxon>Micromonosporaceae</taxon>
        <taxon>Actinoplanes</taxon>
    </lineage>
</organism>
<evidence type="ECO:0000313" key="3">
    <source>
        <dbReference type="EMBL" id="MFD1364673.1"/>
    </source>
</evidence>
<dbReference type="EMBL" id="JBHTMK010000005">
    <property type="protein sequence ID" value="MFD1364673.1"/>
    <property type="molecule type" value="Genomic_DNA"/>
</dbReference>
<feature type="region of interest" description="Disordered" evidence="1">
    <location>
        <begin position="23"/>
        <end position="65"/>
    </location>
</feature>
<dbReference type="PROSITE" id="PS51257">
    <property type="entry name" value="PROKAR_LIPOPROTEIN"/>
    <property type="match status" value="1"/>
</dbReference>
<feature type="signal peptide" evidence="2">
    <location>
        <begin position="1"/>
        <end position="23"/>
    </location>
</feature>
<dbReference type="Proteomes" id="UP001597183">
    <property type="component" value="Unassembled WGS sequence"/>
</dbReference>
<evidence type="ECO:0008006" key="5">
    <source>
        <dbReference type="Google" id="ProtNLM"/>
    </source>
</evidence>
<feature type="chain" id="PRO_5046833308" description="Lipoprotein" evidence="2">
    <location>
        <begin position="24"/>
        <end position="164"/>
    </location>
</feature>
<comment type="caution">
    <text evidence="3">The sequence shown here is derived from an EMBL/GenBank/DDBJ whole genome shotgun (WGS) entry which is preliminary data.</text>
</comment>
<sequence>MKTASLSTSGAILTLLLAASCSSSDTPHPVPADTAASSTVPAVDEGDHDHDDGPGAAPSAPPAPAAIDAATGYVQAWARPTLDQPTWLAGVQPLVLPAYAPMLADTDPANVAATTLTGAPRPVSSTTDTVVVDVPTDAGPIRVTVVAASGRWLIATAAPAPEPS</sequence>
<reference evidence="4" key="1">
    <citation type="journal article" date="2019" name="Int. J. Syst. Evol. Microbiol.">
        <title>The Global Catalogue of Microorganisms (GCM) 10K type strain sequencing project: providing services to taxonomists for standard genome sequencing and annotation.</title>
        <authorList>
            <consortium name="The Broad Institute Genomics Platform"/>
            <consortium name="The Broad Institute Genome Sequencing Center for Infectious Disease"/>
            <person name="Wu L."/>
            <person name="Ma J."/>
        </authorList>
    </citation>
    <scope>NUCLEOTIDE SEQUENCE [LARGE SCALE GENOMIC DNA]</scope>
    <source>
        <strain evidence="4">CCM 7526</strain>
    </source>
</reference>
<proteinExistence type="predicted"/>
<protein>
    <recommendedName>
        <fullName evidence="5">Lipoprotein</fullName>
    </recommendedName>
</protein>
<evidence type="ECO:0000256" key="1">
    <source>
        <dbReference type="SAM" id="MobiDB-lite"/>
    </source>
</evidence>
<keyword evidence="4" id="KW-1185">Reference proteome</keyword>
<keyword evidence="2" id="KW-0732">Signal</keyword>
<evidence type="ECO:0000313" key="4">
    <source>
        <dbReference type="Proteomes" id="UP001597183"/>
    </source>
</evidence>
<dbReference type="RefSeq" id="WP_317791490.1">
    <property type="nucleotide sequence ID" value="NZ_AP028461.1"/>
</dbReference>
<gene>
    <name evidence="3" type="ORF">ACFQ5G_04850</name>
</gene>
<name>A0ABW4A2J0_9ACTN</name>
<evidence type="ECO:0000256" key="2">
    <source>
        <dbReference type="SAM" id="SignalP"/>
    </source>
</evidence>
<accession>A0ABW4A2J0</accession>